<organism evidence="11">
    <name type="scientific">human gut metagenome</name>
    <dbReference type="NCBI Taxonomy" id="408170"/>
    <lineage>
        <taxon>unclassified sequences</taxon>
        <taxon>metagenomes</taxon>
        <taxon>organismal metagenomes</taxon>
    </lineage>
</organism>
<evidence type="ECO:0000256" key="4">
    <source>
        <dbReference type="ARBA" id="ARBA00022692"/>
    </source>
</evidence>
<keyword evidence="4" id="KW-0812">Transmembrane</keyword>
<keyword evidence="3 11" id="KW-0645">Protease</keyword>
<feature type="non-terminal residue" evidence="11">
    <location>
        <position position="108"/>
    </location>
</feature>
<evidence type="ECO:0000259" key="10">
    <source>
        <dbReference type="Pfam" id="PF02163"/>
    </source>
</evidence>
<dbReference type="GO" id="GO:0004222">
    <property type="term" value="F:metalloendopeptidase activity"/>
    <property type="evidence" value="ECO:0007669"/>
    <property type="project" value="InterPro"/>
</dbReference>
<evidence type="ECO:0000256" key="6">
    <source>
        <dbReference type="ARBA" id="ARBA00022833"/>
    </source>
</evidence>
<evidence type="ECO:0000256" key="2">
    <source>
        <dbReference type="ARBA" id="ARBA00004141"/>
    </source>
</evidence>
<dbReference type="GO" id="GO:0016020">
    <property type="term" value="C:membrane"/>
    <property type="evidence" value="ECO:0007669"/>
    <property type="project" value="UniProtKB-SubCell"/>
</dbReference>
<protein>
    <submittedName>
        <fullName evidence="11">RIP metalloprotease RseP</fullName>
    </submittedName>
</protein>
<evidence type="ECO:0000256" key="1">
    <source>
        <dbReference type="ARBA" id="ARBA00001947"/>
    </source>
</evidence>
<dbReference type="AlphaFoldDB" id="K1UNU7"/>
<name>K1UNU7_9ZZZZ</name>
<evidence type="ECO:0000313" key="11">
    <source>
        <dbReference type="EMBL" id="EKC73076.1"/>
    </source>
</evidence>
<keyword evidence="6" id="KW-0862">Zinc</keyword>
<reference evidence="11" key="1">
    <citation type="journal article" date="2013" name="Environ. Microbiol.">
        <title>Microbiota from the distal guts of lean and obese adolescents exhibit partial functional redundancy besides clear differences in community structure.</title>
        <authorList>
            <person name="Ferrer M."/>
            <person name="Ruiz A."/>
            <person name="Lanza F."/>
            <person name="Haange S.B."/>
            <person name="Oberbach A."/>
            <person name="Till H."/>
            <person name="Bargiela R."/>
            <person name="Campoy C."/>
            <person name="Segura M.T."/>
            <person name="Richter M."/>
            <person name="von Bergen M."/>
            <person name="Seifert J."/>
            <person name="Suarez A."/>
        </authorList>
    </citation>
    <scope>NUCLEOTIDE SEQUENCE</scope>
</reference>
<dbReference type="PANTHER" id="PTHR42837">
    <property type="entry name" value="REGULATOR OF SIGMA-E PROTEASE RSEP"/>
    <property type="match status" value="1"/>
</dbReference>
<dbReference type="InterPro" id="IPR004387">
    <property type="entry name" value="Pept_M50_Zn"/>
</dbReference>
<evidence type="ECO:0000256" key="8">
    <source>
        <dbReference type="ARBA" id="ARBA00023049"/>
    </source>
</evidence>
<comment type="cofactor">
    <cofactor evidence="1">
        <name>Zn(2+)</name>
        <dbReference type="ChEBI" id="CHEBI:29105"/>
    </cofactor>
</comment>
<evidence type="ECO:0000256" key="7">
    <source>
        <dbReference type="ARBA" id="ARBA00022989"/>
    </source>
</evidence>
<evidence type="ECO:0000256" key="9">
    <source>
        <dbReference type="ARBA" id="ARBA00023136"/>
    </source>
</evidence>
<feature type="domain" description="Peptidase M50" evidence="10">
    <location>
        <begin position="7"/>
        <end position="108"/>
    </location>
</feature>
<sequence>MVTLILFVLIFGVVVISHEFGHFLLAKANGIHVIEFSVGMGPNLFSFQKGDTKYSLKLLPIGGACMFEGEDGLNEKEDGEDHSGSFLNANVWARISTVLAGPVFNFIL</sequence>
<dbReference type="GO" id="GO:0006508">
    <property type="term" value="P:proteolysis"/>
    <property type="evidence" value="ECO:0007669"/>
    <property type="project" value="UniProtKB-KW"/>
</dbReference>
<accession>K1UNU7</accession>
<evidence type="ECO:0000256" key="5">
    <source>
        <dbReference type="ARBA" id="ARBA00022801"/>
    </source>
</evidence>
<evidence type="ECO:0000256" key="3">
    <source>
        <dbReference type="ARBA" id="ARBA00022670"/>
    </source>
</evidence>
<keyword evidence="7" id="KW-1133">Transmembrane helix</keyword>
<keyword evidence="8 11" id="KW-0482">Metalloprotease</keyword>
<keyword evidence="9" id="KW-0472">Membrane</keyword>
<comment type="caution">
    <text evidence="11">The sequence shown here is derived from an EMBL/GenBank/DDBJ whole genome shotgun (WGS) entry which is preliminary data.</text>
</comment>
<gene>
    <name evidence="11" type="ORF">LEA_06413</name>
</gene>
<keyword evidence="5" id="KW-0378">Hydrolase</keyword>
<dbReference type="EMBL" id="AJWY01004196">
    <property type="protein sequence ID" value="EKC73076.1"/>
    <property type="molecule type" value="Genomic_DNA"/>
</dbReference>
<dbReference type="Pfam" id="PF02163">
    <property type="entry name" value="Peptidase_M50"/>
    <property type="match status" value="1"/>
</dbReference>
<dbReference type="CDD" id="cd06163">
    <property type="entry name" value="S2P-M50_PDZ_RseP-like"/>
    <property type="match status" value="1"/>
</dbReference>
<dbReference type="PANTHER" id="PTHR42837:SF2">
    <property type="entry name" value="MEMBRANE METALLOPROTEASE ARASP2, CHLOROPLASTIC-RELATED"/>
    <property type="match status" value="1"/>
</dbReference>
<dbReference type="InterPro" id="IPR008915">
    <property type="entry name" value="Peptidase_M50"/>
</dbReference>
<proteinExistence type="predicted"/>
<comment type="subcellular location">
    <subcellularLocation>
        <location evidence="2">Membrane</location>
        <topology evidence="2">Multi-pass membrane protein</topology>
    </subcellularLocation>
</comment>